<sequence length="314" mass="36228">MQKFENVDILAALEQIMRQHTAFFQSDFDIDKDIIRRDAASDQAADKTLLWMSRPSGTYCFRERDVFLKGTRQHNTWKYYGEQSRNKILAYAVELTGTQDGTIRGNLYELDYQQHFRRVVEAAQPVSANRLFYEHGTRDIPEGQRFDGSPDRVLGNFLHYEAQPHDPAVLQEALRQEQHSRGRAVPGDFKAHVTALHDSRIETEARRIVDSLKDLSAPNSPNKTHFMVEISPHFAAIASTKDNDRLFAMLPYKSLCFTGMKDRHGIYAVINKDERRDVRIRRPRPSIRKQLTDSKQAAIPKKTAARTKKNELEV</sequence>
<proteinExistence type="predicted"/>
<evidence type="ECO:0000313" key="3">
    <source>
        <dbReference type="Proteomes" id="UP000448177"/>
    </source>
</evidence>
<dbReference type="AlphaFoldDB" id="A0A844KBZ6"/>
<dbReference type="RefSeq" id="WP_155203544.1">
    <property type="nucleotide sequence ID" value="NZ_WNAF01000001.1"/>
</dbReference>
<organism evidence="2 3">
    <name type="scientific">Mediterraneibacter faecis</name>
    <dbReference type="NCBI Taxonomy" id="592978"/>
    <lineage>
        <taxon>Bacteria</taxon>
        <taxon>Bacillati</taxon>
        <taxon>Bacillota</taxon>
        <taxon>Clostridia</taxon>
        <taxon>Lachnospirales</taxon>
        <taxon>Lachnospiraceae</taxon>
        <taxon>Mediterraneibacter</taxon>
    </lineage>
</organism>
<gene>
    <name evidence="2" type="ORF">GMD21_03900</name>
</gene>
<dbReference type="EMBL" id="WNAF01000001">
    <property type="protein sequence ID" value="MTR75833.1"/>
    <property type="molecule type" value="Genomic_DNA"/>
</dbReference>
<feature type="region of interest" description="Disordered" evidence="1">
    <location>
        <begin position="278"/>
        <end position="314"/>
    </location>
</feature>
<protein>
    <submittedName>
        <fullName evidence="2">Uncharacterized protein</fullName>
    </submittedName>
</protein>
<evidence type="ECO:0000256" key="1">
    <source>
        <dbReference type="SAM" id="MobiDB-lite"/>
    </source>
</evidence>
<feature type="compositionally biased region" description="Basic residues" evidence="1">
    <location>
        <begin position="278"/>
        <end position="287"/>
    </location>
</feature>
<dbReference type="Proteomes" id="UP000448177">
    <property type="component" value="Unassembled WGS sequence"/>
</dbReference>
<accession>A0A844KBZ6</accession>
<reference evidence="2 3" key="1">
    <citation type="journal article" date="2019" name="Nat. Med.">
        <title>A library of human gut bacterial isolates paired with longitudinal multiomics data enables mechanistic microbiome research.</title>
        <authorList>
            <person name="Poyet M."/>
            <person name="Groussin M."/>
            <person name="Gibbons S.M."/>
            <person name="Avila-Pacheco J."/>
            <person name="Jiang X."/>
            <person name="Kearney S.M."/>
            <person name="Perrotta A.R."/>
            <person name="Berdy B."/>
            <person name="Zhao S."/>
            <person name="Lieberman T.D."/>
            <person name="Swanson P.K."/>
            <person name="Smith M."/>
            <person name="Roesemann S."/>
            <person name="Alexander J.E."/>
            <person name="Rich S.A."/>
            <person name="Livny J."/>
            <person name="Vlamakis H."/>
            <person name="Clish C."/>
            <person name="Bullock K."/>
            <person name="Deik A."/>
            <person name="Scott J."/>
            <person name="Pierce K.A."/>
            <person name="Xavier R.J."/>
            <person name="Alm E.J."/>
        </authorList>
    </citation>
    <scope>NUCLEOTIDE SEQUENCE [LARGE SCALE GENOMIC DNA]</scope>
    <source>
        <strain evidence="2 3">BIOML-A1</strain>
    </source>
</reference>
<keyword evidence="3" id="KW-1185">Reference proteome</keyword>
<name>A0A844KBZ6_9FIRM</name>
<comment type="caution">
    <text evidence="2">The sequence shown here is derived from an EMBL/GenBank/DDBJ whole genome shotgun (WGS) entry which is preliminary data.</text>
</comment>
<evidence type="ECO:0000313" key="2">
    <source>
        <dbReference type="EMBL" id="MTR75833.1"/>
    </source>
</evidence>